<dbReference type="AlphaFoldDB" id="A0A1Y6A111"/>
<evidence type="ECO:0000313" key="1">
    <source>
        <dbReference type="EMBL" id="SME16896.1"/>
    </source>
</evidence>
<accession>A0A1Y6A111</accession>
<dbReference type="Proteomes" id="UP000194439">
    <property type="component" value="Unassembled WGS sequence"/>
</dbReference>
<evidence type="ECO:0000313" key="2">
    <source>
        <dbReference type="Proteomes" id="UP000194439"/>
    </source>
</evidence>
<gene>
    <name evidence="1" type="ORF">BACERE00185_03142</name>
</gene>
<name>A0A1Y6A111_9BACI</name>
<reference evidence="2" key="1">
    <citation type="submission" date="2017-04" db="EMBL/GenBank/DDBJ databases">
        <authorList>
            <person name="Criscuolo A."/>
        </authorList>
    </citation>
    <scope>NUCLEOTIDE SEQUENCE [LARGE SCALE GENOMIC DNA]</scope>
</reference>
<organism evidence="1 2">
    <name type="scientific">Bacillus mobilis</name>
    <dbReference type="NCBI Taxonomy" id="2026190"/>
    <lineage>
        <taxon>Bacteria</taxon>
        <taxon>Bacillati</taxon>
        <taxon>Bacillota</taxon>
        <taxon>Bacilli</taxon>
        <taxon>Bacillales</taxon>
        <taxon>Bacillaceae</taxon>
        <taxon>Bacillus</taxon>
        <taxon>Bacillus cereus group</taxon>
    </lineage>
</organism>
<protein>
    <submittedName>
        <fullName evidence="1">Uncharacterized protein</fullName>
    </submittedName>
</protein>
<dbReference type="RefSeq" id="WP_088028810.1">
    <property type="nucleotide sequence ID" value="NZ_FWZD01000056.1"/>
</dbReference>
<dbReference type="EMBL" id="FWZD01000056">
    <property type="protein sequence ID" value="SME16896.1"/>
    <property type="molecule type" value="Genomic_DNA"/>
</dbReference>
<proteinExistence type="predicted"/>
<sequence length="61" mass="7150">MIIISLLMYVSNTTWLVQLLKFVIIILNKLAKWVIDKGGRLNGLREGTKLEFFQVKIRLME</sequence>